<keyword evidence="6" id="KW-1185">Reference proteome</keyword>
<dbReference type="GeneID" id="70232470"/>
<dbReference type="Proteomes" id="UP000769157">
    <property type="component" value="Unassembled WGS sequence"/>
</dbReference>
<dbReference type="GO" id="GO:0019346">
    <property type="term" value="P:transsulfuration"/>
    <property type="evidence" value="ECO:0007669"/>
    <property type="project" value="InterPro"/>
</dbReference>
<protein>
    <recommendedName>
        <fullName evidence="7">Cystathionine beta-lyase</fullName>
    </recommendedName>
</protein>
<name>A0A9P8PHD0_9ASCO</name>
<evidence type="ECO:0000313" key="6">
    <source>
        <dbReference type="Proteomes" id="UP000769157"/>
    </source>
</evidence>
<evidence type="ECO:0000256" key="1">
    <source>
        <dbReference type="ARBA" id="ARBA00001933"/>
    </source>
</evidence>
<dbReference type="PANTHER" id="PTHR11808:SF35">
    <property type="entry name" value="CYSTATHIONINE GAMMA-SYNTHASE (AFU_ORTHOLOGUE AFUA_7G01590)"/>
    <property type="match status" value="1"/>
</dbReference>
<reference evidence="5" key="2">
    <citation type="submission" date="2021-01" db="EMBL/GenBank/DDBJ databases">
        <authorList>
            <person name="Schikora-Tamarit M.A."/>
        </authorList>
    </citation>
    <scope>NUCLEOTIDE SEQUENCE</scope>
    <source>
        <strain evidence="5">CBS6075</strain>
    </source>
</reference>
<dbReference type="OrthoDB" id="3512640at2759"/>
<comment type="similarity">
    <text evidence="4">Belongs to the trans-sulfuration enzymes family.</text>
</comment>
<dbReference type="GO" id="GO:0016846">
    <property type="term" value="F:carbon-sulfur lyase activity"/>
    <property type="evidence" value="ECO:0007669"/>
    <property type="project" value="TreeGrafter"/>
</dbReference>
<dbReference type="InterPro" id="IPR015424">
    <property type="entry name" value="PyrdxlP-dep_Trfase"/>
</dbReference>
<dbReference type="GO" id="GO:0005737">
    <property type="term" value="C:cytoplasm"/>
    <property type="evidence" value="ECO:0007669"/>
    <property type="project" value="TreeGrafter"/>
</dbReference>
<evidence type="ECO:0000256" key="3">
    <source>
        <dbReference type="PIRSR" id="PIRSR001434-2"/>
    </source>
</evidence>
<dbReference type="InterPro" id="IPR015421">
    <property type="entry name" value="PyrdxlP-dep_Trfase_major"/>
</dbReference>
<sequence length="375" mass="41197">MTGLNTKLIHGDDDTFNRVPDIIQPINVASTFEYNSDPDKLVKAKDQKISEASEVHPFYSRISHPNSLKAEAVLSTVLDGHVVVYNSGLSAFFGALTHFNPKVLAIGNGYHGSHGVANLFTRLNGLKQVSLEEYDKLGPGDIIHVETPENPYGTAHDLSFYVAEAHKRGAIVIADATFAPPPLQNPFEFGVDLVLHSGTKYFGGHSDLLAGVLVTKDIKVKHALIGDRSYLGTNISNLDSYLLLRSLRTFEIRVLKQSSNAEKIVQYLSANKDKYPVLKNIFHSSLQKEAFVSKQLKHHGPVFAIELTSSDSAKRLPSKLKYFHHATSLGGVESIIEWRAMSDPGISETILRISVGIEDVEDLIADLDHGLSSFN</sequence>
<evidence type="ECO:0008006" key="7">
    <source>
        <dbReference type="Google" id="ProtNLM"/>
    </source>
</evidence>
<keyword evidence="2 3" id="KW-0663">Pyridoxal phosphate</keyword>
<comment type="cofactor">
    <cofactor evidence="1 4">
        <name>pyridoxal 5'-phosphate</name>
        <dbReference type="ChEBI" id="CHEBI:597326"/>
    </cofactor>
</comment>
<dbReference type="RefSeq" id="XP_046064578.1">
    <property type="nucleotide sequence ID" value="XM_046206181.1"/>
</dbReference>
<dbReference type="PROSITE" id="PS00868">
    <property type="entry name" value="CYS_MET_METAB_PP"/>
    <property type="match status" value="1"/>
</dbReference>
<dbReference type="GO" id="GO:0030170">
    <property type="term" value="F:pyridoxal phosphate binding"/>
    <property type="evidence" value="ECO:0007669"/>
    <property type="project" value="InterPro"/>
</dbReference>
<reference evidence="5" key="1">
    <citation type="journal article" date="2021" name="Open Biol.">
        <title>Shared evolutionary footprints suggest mitochondrial oxidative damage underlies multiple complex I losses in fungi.</title>
        <authorList>
            <person name="Schikora-Tamarit M.A."/>
            <person name="Marcet-Houben M."/>
            <person name="Nosek J."/>
            <person name="Gabaldon T."/>
        </authorList>
    </citation>
    <scope>NUCLEOTIDE SEQUENCE</scope>
    <source>
        <strain evidence="5">CBS6075</strain>
    </source>
</reference>
<dbReference type="Gene3D" id="3.40.640.10">
    <property type="entry name" value="Type I PLP-dependent aspartate aminotransferase-like (Major domain)"/>
    <property type="match status" value="1"/>
</dbReference>
<dbReference type="Gene3D" id="3.90.1150.10">
    <property type="entry name" value="Aspartate Aminotransferase, domain 1"/>
    <property type="match status" value="1"/>
</dbReference>
<comment type="caution">
    <text evidence="5">The sequence shown here is derived from an EMBL/GenBank/DDBJ whole genome shotgun (WGS) entry which is preliminary data.</text>
</comment>
<proteinExistence type="inferred from homology"/>
<dbReference type="FunFam" id="3.40.640.10:FF:000072">
    <property type="entry name" value="Putative cystathionine beta-lyase"/>
    <property type="match status" value="1"/>
</dbReference>
<feature type="modified residue" description="N6-(pyridoxal phosphate)lysine" evidence="3">
    <location>
        <position position="200"/>
    </location>
</feature>
<dbReference type="AlphaFoldDB" id="A0A9P8PHD0"/>
<evidence type="ECO:0000313" key="5">
    <source>
        <dbReference type="EMBL" id="KAH3671279.1"/>
    </source>
</evidence>
<evidence type="ECO:0000256" key="2">
    <source>
        <dbReference type="ARBA" id="ARBA00022898"/>
    </source>
</evidence>
<dbReference type="InterPro" id="IPR000277">
    <property type="entry name" value="Cys/Met-Metab_PyrdxlP-dep_enz"/>
</dbReference>
<dbReference type="PANTHER" id="PTHR11808">
    <property type="entry name" value="TRANS-SULFURATION ENZYME FAMILY MEMBER"/>
    <property type="match status" value="1"/>
</dbReference>
<dbReference type="SUPFAM" id="SSF53383">
    <property type="entry name" value="PLP-dependent transferases"/>
    <property type="match status" value="1"/>
</dbReference>
<dbReference type="Pfam" id="PF01053">
    <property type="entry name" value="Cys_Met_Meta_PP"/>
    <property type="match status" value="1"/>
</dbReference>
<dbReference type="PIRSF" id="PIRSF001434">
    <property type="entry name" value="CGS"/>
    <property type="match status" value="1"/>
</dbReference>
<accession>A0A9P8PHD0</accession>
<gene>
    <name evidence="5" type="ORF">OGAPHI_000502</name>
</gene>
<evidence type="ECO:0000256" key="4">
    <source>
        <dbReference type="RuleBase" id="RU362118"/>
    </source>
</evidence>
<organism evidence="5 6">
    <name type="scientific">Ogataea philodendri</name>
    <dbReference type="NCBI Taxonomy" id="1378263"/>
    <lineage>
        <taxon>Eukaryota</taxon>
        <taxon>Fungi</taxon>
        <taxon>Dikarya</taxon>
        <taxon>Ascomycota</taxon>
        <taxon>Saccharomycotina</taxon>
        <taxon>Pichiomycetes</taxon>
        <taxon>Pichiales</taxon>
        <taxon>Pichiaceae</taxon>
        <taxon>Ogataea</taxon>
    </lineage>
</organism>
<dbReference type="InterPro" id="IPR015422">
    <property type="entry name" value="PyrdxlP-dep_Trfase_small"/>
</dbReference>
<dbReference type="InterPro" id="IPR054542">
    <property type="entry name" value="Cys_met_metab_PP"/>
</dbReference>
<dbReference type="EMBL" id="JAEUBE010000070">
    <property type="protein sequence ID" value="KAH3671279.1"/>
    <property type="molecule type" value="Genomic_DNA"/>
</dbReference>